<feature type="compositionally biased region" description="Basic and acidic residues" evidence="1">
    <location>
        <begin position="9"/>
        <end position="19"/>
    </location>
</feature>
<name>A0A0E9QRH3_ANGAN</name>
<accession>A0A0E9QRH3</accession>
<proteinExistence type="predicted"/>
<protein>
    <submittedName>
        <fullName evidence="2">Uncharacterized protein</fullName>
    </submittedName>
</protein>
<dbReference type="EMBL" id="GBXM01089016">
    <property type="protein sequence ID" value="JAH19561.1"/>
    <property type="molecule type" value="Transcribed_RNA"/>
</dbReference>
<reference evidence="2" key="2">
    <citation type="journal article" date="2015" name="Fish Shellfish Immunol.">
        <title>Early steps in the European eel (Anguilla anguilla)-Vibrio vulnificus interaction in the gills: Role of the RtxA13 toxin.</title>
        <authorList>
            <person name="Callol A."/>
            <person name="Pajuelo D."/>
            <person name="Ebbesson L."/>
            <person name="Teles M."/>
            <person name="MacKenzie S."/>
            <person name="Amaro C."/>
        </authorList>
    </citation>
    <scope>NUCLEOTIDE SEQUENCE</scope>
</reference>
<evidence type="ECO:0000256" key="1">
    <source>
        <dbReference type="SAM" id="MobiDB-lite"/>
    </source>
</evidence>
<organism evidence="2">
    <name type="scientific">Anguilla anguilla</name>
    <name type="common">European freshwater eel</name>
    <name type="synonym">Muraena anguilla</name>
    <dbReference type="NCBI Taxonomy" id="7936"/>
    <lineage>
        <taxon>Eukaryota</taxon>
        <taxon>Metazoa</taxon>
        <taxon>Chordata</taxon>
        <taxon>Craniata</taxon>
        <taxon>Vertebrata</taxon>
        <taxon>Euteleostomi</taxon>
        <taxon>Actinopterygii</taxon>
        <taxon>Neopterygii</taxon>
        <taxon>Teleostei</taxon>
        <taxon>Anguilliformes</taxon>
        <taxon>Anguillidae</taxon>
        <taxon>Anguilla</taxon>
    </lineage>
</organism>
<dbReference type="AlphaFoldDB" id="A0A0E9QRH3"/>
<sequence>METQGKVVQPHEGHTDCNLDKVAGV</sequence>
<evidence type="ECO:0000313" key="2">
    <source>
        <dbReference type="EMBL" id="JAH19561.1"/>
    </source>
</evidence>
<feature type="region of interest" description="Disordered" evidence="1">
    <location>
        <begin position="1"/>
        <end position="25"/>
    </location>
</feature>
<reference evidence="2" key="1">
    <citation type="submission" date="2014-11" db="EMBL/GenBank/DDBJ databases">
        <authorList>
            <person name="Amaro Gonzalez C."/>
        </authorList>
    </citation>
    <scope>NUCLEOTIDE SEQUENCE</scope>
</reference>